<protein>
    <submittedName>
        <fullName evidence="10">Protein espinas</fullName>
    </submittedName>
</protein>
<dbReference type="FunFam" id="2.10.110.10:FF:000005">
    <property type="entry name" value="Testin isoform 1"/>
    <property type="match status" value="1"/>
</dbReference>
<gene>
    <name evidence="10" type="primary">esn_1</name>
    <name evidence="10" type="ORF">g.49673</name>
</gene>
<dbReference type="InterPro" id="IPR033725">
    <property type="entry name" value="LIM1_prickle"/>
</dbReference>
<dbReference type="InterPro" id="IPR001781">
    <property type="entry name" value="Znf_LIM"/>
</dbReference>
<organism evidence="10">
    <name type="scientific">Zeugodacus cucurbitae</name>
    <name type="common">Melon fruit fly</name>
    <name type="synonym">Bactrocera cucurbitae</name>
    <dbReference type="NCBI Taxonomy" id="28588"/>
    <lineage>
        <taxon>Eukaryota</taxon>
        <taxon>Metazoa</taxon>
        <taxon>Ecdysozoa</taxon>
        <taxon>Arthropoda</taxon>
        <taxon>Hexapoda</taxon>
        <taxon>Insecta</taxon>
        <taxon>Pterygota</taxon>
        <taxon>Neoptera</taxon>
        <taxon>Endopterygota</taxon>
        <taxon>Diptera</taxon>
        <taxon>Brachycera</taxon>
        <taxon>Muscomorpha</taxon>
        <taxon>Tephritoidea</taxon>
        <taxon>Tephritidae</taxon>
        <taxon>Zeugodacus</taxon>
        <taxon>Zeugodacus</taxon>
    </lineage>
</organism>
<dbReference type="SUPFAM" id="SSF57716">
    <property type="entry name" value="Glucocorticoid receptor-like (DNA-binding domain)"/>
    <property type="match status" value="2"/>
</dbReference>
<feature type="compositionally biased region" description="Low complexity" evidence="7">
    <location>
        <begin position="1516"/>
        <end position="1535"/>
    </location>
</feature>
<dbReference type="EMBL" id="GBXI01005057">
    <property type="protein sequence ID" value="JAD09235.1"/>
    <property type="molecule type" value="Transcribed_RNA"/>
</dbReference>
<keyword evidence="5 6" id="KW-0440">LIM domain</keyword>
<dbReference type="Pfam" id="PF06297">
    <property type="entry name" value="PET"/>
    <property type="match status" value="1"/>
</dbReference>
<dbReference type="CDD" id="cd09420">
    <property type="entry name" value="LIM3_Prickle"/>
    <property type="match status" value="1"/>
</dbReference>
<proteinExistence type="inferred from homology"/>
<reference evidence="10" key="1">
    <citation type="submission" date="2014-11" db="EMBL/GenBank/DDBJ databases">
        <authorList>
            <person name="Geib S."/>
        </authorList>
    </citation>
    <scope>NUCLEOTIDE SEQUENCE</scope>
</reference>
<evidence type="ECO:0000256" key="2">
    <source>
        <dbReference type="ARBA" id="ARBA00022723"/>
    </source>
</evidence>
<comment type="similarity">
    <text evidence="1">Belongs to the prickle / espinas / testin family.</text>
</comment>
<feature type="compositionally biased region" description="Low complexity" evidence="7">
    <location>
        <begin position="774"/>
        <end position="810"/>
    </location>
</feature>
<dbReference type="InterPro" id="IPR033723">
    <property type="entry name" value="PET_prickle"/>
</dbReference>
<feature type="region of interest" description="Disordered" evidence="7">
    <location>
        <begin position="1352"/>
        <end position="1425"/>
    </location>
</feature>
<evidence type="ECO:0000259" key="9">
    <source>
        <dbReference type="PROSITE" id="PS51303"/>
    </source>
</evidence>
<evidence type="ECO:0000259" key="8">
    <source>
        <dbReference type="PROSITE" id="PS50023"/>
    </source>
</evidence>
<feature type="region of interest" description="Disordered" evidence="7">
    <location>
        <begin position="125"/>
        <end position="162"/>
    </location>
</feature>
<dbReference type="SMART" id="SM00132">
    <property type="entry name" value="LIM"/>
    <property type="match status" value="3"/>
</dbReference>
<dbReference type="FunFam" id="2.10.110.10:FF:000035">
    <property type="entry name" value="prickle-like protein 2 isoform X1"/>
    <property type="match status" value="1"/>
</dbReference>
<feature type="compositionally biased region" description="Basic residues" evidence="7">
    <location>
        <begin position="1409"/>
        <end position="1418"/>
    </location>
</feature>
<evidence type="ECO:0000256" key="7">
    <source>
        <dbReference type="SAM" id="MobiDB-lite"/>
    </source>
</evidence>
<feature type="compositionally biased region" description="Polar residues" evidence="7">
    <location>
        <begin position="278"/>
        <end position="289"/>
    </location>
</feature>
<feature type="region of interest" description="Disordered" evidence="7">
    <location>
        <begin position="1150"/>
        <end position="1206"/>
    </location>
</feature>
<feature type="compositionally biased region" description="Basic and acidic residues" evidence="7">
    <location>
        <begin position="1379"/>
        <end position="1398"/>
    </location>
</feature>
<dbReference type="PROSITE" id="PS00478">
    <property type="entry name" value="LIM_DOMAIN_1"/>
    <property type="match status" value="1"/>
</dbReference>
<dbReference type="Pfam" id="PF00412">
    <property type="entry name" value="LIM"/>
    <property type="match status" value="2"/>
</dbReference>
<feature type="compositionally biased region" description="Basic residues" evidence="7">
    <location>
        <begin position="185"/>
        <end position="196"/>
    </location>
</feature>
<name>A0A0A1XE64_ZEUCU</name>
<feature type="compositionally biased region" description="Basic residues" evidence="7">
    <location>
        <begin position="251"/>
        <end position="260"/>
    </location>
</feature>
<dbReference type="PROSITE" id="PS51303">
    <property type="entry name" value="PET"/>
    <property type="match status" value="1"/>
</dbReference>
<feature type="region of interest" description="Disordered" evidence="7">
    <location>
        <begin position="850"/>
        <end position="869"/>
    </location>
</feature>
<feature type="region of interest" description="Disordered" evidence="7">
    <location>
        <begin position="773"/>
        <end position="812"/>
    </location>
</feature>
<dbReference type="GO" id="GO:0008270">
    <property type="term" value="F:zinc ion binding"/>
    <property type="evidence" value="ECO:0007669"/>
    <property type="project" value="InterPro"/>
</dbReference>
<accession>A0A0A1XE64</accession>
<sequence>MSHALQAFKLKTAAQPNLPLPKSLGRRAHLLATKNWWKLCFVYGHDPSKLYREITYNTESQKIEDIKKDNTTTMKTTENTASACNAEAADSLRAAAMSPVESGSASQSSLNDAAKLFPRNMPSVRRSRRRIAAKAVAGDEPAESAEAPAIEKESPQKSKISNAVVLHRVDSSCHKSSLSRVTKLTPRKVKAPHCARSRQDGKREVRGHSKERRNKSRAYAQNNCSDKPLADNNGNCKHALDGNNAPAQKAHTARCHKHSKQTLGAVQQQPKQAPITGTPAQGTARQQQPHCEIAQQFKQATRTHQHFTKSLKLSLLPHEQSLCDVGALSHTLSAASALSCAVTQTADAEYAHNRLAAIGALPSPSAASQTHSQQSSLISYDLSRSTSRLSCFESLPNAANAVTTATTKAMGKQALASQSLATDKLSHRPHHQHMDDTFLSSGISCGDMETQSEASCGSPLLLHLHDVASNNVAQLHVAAEFGAHMEDVEDALIEAEVAQLTANLRRDEEAAKRRLSKRAEATTKMLQSKNGVCTSERNATSVLAAAKKVAVVTNAKIMSTTTNITSATTKTKATSDVLPQSLNVADLRNLKVCRNRNAVWMLSCANNNNSYIAPIPDDAQLSDIEEQLARLPTCDEVDMSCAMTEVPAKTVASGTAESAVVALTATTTTHSCLQQQLTPNTWETQSLQQGSYTSLAHQQLLLEVTMQQPTNYYTQTESELLQLEATGGHLPEYEQLQPEIAIAQTQNLVPSPTEPQQQPPAVLQITALNNLDRATPNSSTAATPTPTTVSNLEASSSSTSNGGGSSNSTTPQHFVAPLQRRCQAPPPSLPLSSISSPLRAANYKTAAYHQHQHHQQQLEFQRNSQSDDDSGCALEEYTWVPPGLRPDQVRFYFSQLPDDKVPYVNSAGEKYRVKQLLHQLPPQDNEVRYCHSLSDEERKELRIFSAQRKREALGRGAVRLLSDERPCKGCDEPLSAGDIVVFAQRVGSQICWHPGCFVCCVCKELLVDLIYFHRDGNLYCGRHHAETQKPRCSACDEIIFSDECTEAEGRTWHMKHFACFECEHQLGGQRYIMRDGKPYCLNCFDTMFAEYCDYCGEVIGVDQGQMSHDGQHWHATDQCFSCCTCRCSLLGRPFLPRRGTIYCSIACSKGEPPTPSDTSSGPQLRPTHRASTTSQIARSPRPGARHKVSGGGGGAVGSNGKSAGSAGDLLERQARQRMEVGIDRLMIVGKLAAGCEGIMPPLPGVPRPAHPPPIDLTELGISLDNICAGDKSIFGDPSNLTSSLPDMLMSKGEDSHSYQSIDKININSPSASELTQSTQEITNELELENDDENCALPHDNYERLLNTKRSRNKTDIDDEDDHDNDDDEEDQSDAGDDDGNGRPHMKEVRFHSVHDTMSRSKSYTDSTNARRRRKKRNQSRSSSEMQINQANLRLHNAQTNSTGVHNLDNCDAASVCSTCSSSSSSDMDDYLYRIPARRHYGGVRVSYVPNDAIAYERKRKQAASEQQLGSGGSLIGGPTASMTASTSGATSGGDTKNCIIS</sequence>
<keyword evidence="2 6" id="KW-0479">Metal-binding</keyword>
<feature type="region of interest" description="Disordered" evidence="7">
    <location>
        <begin position="1503"/>
        <end position="1541"/>
    </location>
</feature>
<dbReference type="InterPro" id="IPR033727">
    <property type="entry name" value="LIM3_prickle"/>
</dbReference>
<evidence type="ECO:0000256" key="5">
    <source>
        <dbReference type="ARBA" id="ARBA00023038"/>
    </source>
</evidence>
<dbReference type="PANTHER" id="PTHR24211">
    <property type="entry name" value="LIM DOMAIN-CONTAINING PROTEIN"/>
    <property type="match status" value="1"/>
</dbReference>
<keyword evidence="3" id="KW-0677">Repeat</keyword>
<evidence type="ECO:0000256" key="6">
    <source>
        <dbReference type="PROSITE-ProRule" id="PRU00125"/>
    </source>
</evidence>
<dbReference type="InterPro" id="IPR047120">
    <property type="entry name" value="Pk/Esn/Tes"/>
</dbReference>
<feature type="domain" description="LIM zinc-binding" evidence="8">
    <location>
        <begin position="965"/>
        <end position="1029"/>
    </location>
</feature>
<dbReference type="PROSITE" id="PS50023">
    <property type="entry name" value="LIM_DOMAIN_2"/>
    <property type="match status" value="2"/>
</dbReference>
<dbReference type="InterPro" id="IPR010442">
    <property type="entry name" value="PET_domain"/>
</dbReference>
<feature type="domain" description="PET" evidence="9">
    <location>
        <begin position="858"/>
        <end position="966"/>
    </location>
</feature>
<evidence type="ECO:0000256" key="4">
    <source>
        <dbReference type="ARBA" id="ARBA00022833"/>
    </source>
</evidence>
<feature type="region of interest" description="Disordered" evidence="7">
    <location>
        <begin position="177"/>
        <end position="289"/>
    </location>
</feature>
<dbReference type="InterPro" id="IPR033726">
    <property type="entry name" value="LIM2_prickle"/>
</dbReference>
<evidence type="ECO:0000256" key="1">
    <source>
        <dbReference type="ARBA" id="ARBA00008268"/>
    </source>
</evidence>
<dbReference type="GO" id="GO:0030182">
    <property type="term" value="P:neuron differentiation"/>
    <property type="evidence" value="ECO:0007669"/>
    <property type="project" value="UniProtKB-ARBA"/>
</dbReference>
<feature type="compositionally biased region" description="Acidic residues" evidence="7">
    <location>
        <begin position="1356"/>
        <end position="1378"/>
    </location>
</feature>
<evidence type="ECO:0000256" key="3">
    <source>
        <dbReference type="ARBA" id="ARBA00022737"/>
    </source>
</evidence>
<keyword evidence="4 6" id="KW-0862">Zinc</keyword>
<dbReference type="CDD" id="cd09415">
    <property type="entry name" value="LIM1_Prickle"/>
    <property type="match status" value="1"/>
</dbReference>
<feature type="compositionally biased region" description="Basic and acidic residues" evidence="7">
    <location>
        <begin position="197"/>
        <end position="208"/>
    </location>
</feature>
<dbReference type="Gene3D" id="2.10.110.10">
    <property type="entry name" value="Cysteine Rich Protein"/>
    <property type="match status" value="3"/>
</dbReference>
<dbReference type="CDD" id="cd09827">
    <property type="entry name" value="PET_Prickle"/>
    <property type="match status" value="1"/>
</dbReference>
<feature type="compositionally biased region" description="Polar residues" evidence="7">
    <location>
        <begin position="261"/>
        <end position="271"/>
    </location>
</feature>
<dbReference type="PANTHER" id="PTHR24211:SF20">
    <property type="entry name" value="PROTEIN ESPINAS-RELATED"/>
    <property type="match status" value="1"/>
</dbReference>
<evidence type="ECO:0000313" key="10">
    <source>
        <dbReference type="EMBL" id="JAD09235.1"/>
    </source>
</evidence>
<reference evidence="10" key="2">
    <citation type="journal article" date="2015" name="Gigascience">
        <title>Reconstructing a comprehensive transcriptome assembly of a white-pupal translocated strain of the pest fruit fly Bactrocera cucurbitae.</title>
        <authorList>
            <person name="Sim S.B."/>
            <person name="Calla B."/>
            <person name="Hall B."/>
            <person name="DeRego T."/>
            <person name="Geib S.M."/>
        </authorList>
    </citation>
    <scope>NUCLEOTIDE SEQUENCE</scope>
</reference>
<dbReference type="CDD" id="cd09418">
    <property type="entry name" value="LIM2_Prickle"/>
    <property type="match status" value="1"/>
</dbReference>
<feature type="domain" description="LIM zinc-binding" evidence="8">
    <location>
        <begin position="1030"/>
        <end position="1090"/>
    </location>
</feature>